<dbReference type="Proteomes" id="UP000663929">
    <property type="component" value="Chromosome"/>
</dbReference>
<proteinExistence type="predicted"/>
<gene>
    <name evidence="1" type="ORF">J3U87_20440</name>
</gene>
<keyword evidence="2" id="KW-1185">Reference proteome</keyword>
<sequence>MADSLEQVRETRRNCEALYCGDVLVSFYTGSLVNANGTRVLSLQSAWRQRDDSVNAVSAHFEGKLIGV</sequence>
<organism evidence="1 2">
    <name type="scientific">Sulfidibacter corallicola</name>
    <dbReference type="NCBI Taxonomy" id="2818388"/>
    <lineage>
        <taxon>Bacteria</taxon>
        <taxon>Pseudomonadati</taxon>
        <taxon>Acidobacteriota</taxon>
        <taxon>Holophagae</taxon>
        <taxon>Acanthopleuribacterales</taxon>
        <taxon>Acanthopleuribacteraceae</taxon>
        <taxon>Sulfidibacter</taxon>
    </lineage>
</organism>
<name>A0A8A4TFJ0_SULCO</name>
<dbReference type="EMBL" id="CP071793">
    <property type="protein sequence ID" value="QTD47962.1"/>
    <property type="molecule type" value="Genomic_DNA"/>
</dbReference>
<dbReference type="RefSeq" id="WP_237377626.1">
    <property type="nucleotide sequence ID" value="NZ_CP071793.1"/>
</dbReference>
<protein>
    <submittedName>
        <fullName evidence="1">Uncharacterized protein</fullName>
    </submittedName>
</protein>
<dbReference type="AlphaFoldDB" id="A0A8A4TFJ0"/>
<accession>A0A8A4TFJ0</accession>
<evidence type="ECO:0000313" key="2">
    <source>
        <dbReference type="Proteomes" id="UP000663929"/>
    </source>
</evidence>
<dbReference type="KEGG" id="scor:J3U87_20440"/>
<evidence type="ECO:0000313" key="1">
    <source>
        <dbReference type="EMBL" id="QTD47962.1"/>
    </source>
</evidence>
<reference evidence="1" key="1">
    <citation type="submission" date="2021-03" db="EMBL/GenBank/DDBJ databases">
        <title>Acanthopleuribacteraceae sp. M133.</title>
        <authorList>
            <person name="Wang G."/>
        </authorList>
    </citation>
    <scope>NUCLEOTIDE SEQUENCE</scope>
    <source>
        <strain evidence="1">M133</strain>
    </source>
</reference>